<gene>
    <name evidence="1" type="ORF">PENTCL1PPCAC_28232</name>
</gene>
<sequence>QEGKEQDGVLVVFQVELAECNRECFSDAYAVSLFIGAMEAKEPLNPEMPIGSPLLMKRKQPASVLMFSMQDFHGIFALSYSHWSVTVGGTVIKNRNIKNAEVWMVPPQPGPQKKPNYCLFYP</sequence>
<evidence type="ECO:0000313" key="2">
    <source>
        <dbReference type="Proteomes" id="UP001432027"/>
    </source>
</evidence>
<dbReference type="EMBL" id="BTSX01000006">
    <property type="protein sequence ID" value="GMT06058.1"/>
    <property type="molecule type" value="Genomic_DNA"/>
</dbReference>
<dbReference type="Gene3D" id="3.30.70.3310">
    <property type="match status" value="1"/>
</dbReference>
<name>A0AAV5UIB6_9BILA</name>
<evidence type="ECO:0000313" key="1">
    <source>
        <dbReference type="EMBL" id="GMT06058.1"/>
    </source>
</evidence>
<protein>
    <submittedName>
        <fullName evidence="1">Uncharacterized protein</fullName>
    </submittedName>
</protein>
<feature type="non-terminal residue" evidence="1">
    <location>
        <position position="1"/>
    </location>
</feature>
<accession>A0AAV5UIB6</accession>
<organism evidence="1 2">
    <name type="scientific">Pristionchus entomophagus</name>
    <dbReference type="NCBI Taxonomy" id="358040"/>
    <lineage>
        <taxon>Eukaryota</taxon>
        <taxon>Metazoa</taxon>
        <taxon>Ecdysozoa</taxon>
        <taxon>Nematoda</taxon>
        <taxon>Chromadorea</taxon>
        <taxon>Rhabditida</taxon>
        <taxon>Rhabditina</taxon>
        <taxon>Diplogasteromorpha</taxon>
        <taxon>Diplogasteroidea</taxon>
        <taxon>Neodiplogasteridae</taxon>
        <taxon>Pristionchus</taxon>
    </lineage>
</organism>
<feature type="non-terminal residue" evidence="1">
    <location>
        <position position="122"/>
    </location>
</feature>
<proteinExistence type="predicted"/>
<reference evidence="1" key="1">
    <citation type="submission" date="2023-10" db="EMBL/GenBank/DDBJ databases">
        <title>Genome assembly of Pristionchus species.</title>
        <authorList>
            <person name="Yoshida K."/>
            <person name="Sommer R.J."/>
        </authorList>
    </citation>
    <scope>NUCLEOTIDE SEQUENCE</scope>
    <source>
        <strain evidence="1">RS0144</strain>
    </source>
</reference>
<comment type="caution">
    <text evidence="1">The sequence shown here is derived from an EMBL/GenBank/DDBJ whole genome shotgun (WGS) entry which is preliminary data.</text>
</comment>
<dbReference type="Proteomes" id="UP001432027">
    <property type="component" value="Unassembled WGS sequence"/>
</dbReference>
<dbReference type="AlphaFoldDB" id="A0AAV5UIB6"/>
<keyword evidence="2" id="KW-1185">Reference proteome</keyword>